<gene>
    <name evidence="1" type="ORF">NPIL_554841</name>
</gene>
<dbReference type="EMBL" id="BMAW01098500">
    <property type="protein sequence ID" value="GFS85140.1"/>
    <property type="molecule type" value="Genomic_DNA"/>
</dbReference>
<organism evidence="1 2">
    <name type="scientific">Nephila pilipes</name>
    <name type="common">Giant wood spider</name>
    <name type="synonym">Nephila maculata</name>
    <dbReference type="NCBI Taxonomy" id="299642"/>
    <lineage>
        <taxon>Eukaryota</taxon>
        <taxon>Metazoa</taxon>
        <taxon>Ecdysozoa</taxon>
        <taxon>Arthropoda</taxon>
        <taxon>Chelicerata</taxon>
        <taxon>Arachnida</taxon>
        <taxon>Araneae</taxon>
        <taxon>Araneomorphae</taxon>
        <taxon>Entelegynae</taxon>
        <taxon>Araneoidea</taxon>
        <taxon>Nephilidae</taxon>
        <taxon>Nephila</taxon>
    </lineage>
</organism>
<keyword evidence="2" id="KW-1185">Reference proteome</keyword>
<dbReference type="AlphaFoldDB" id="A0A8X6MZB5"/>
<evidence type="ECO:0000313" key="2">
    <source>
        <dbReference type="Proteomes" id="UP000887013"/>
    </source>
</evidence>
<accession>A0A8X6MZB5</accession>
<dbReference type="Proteomes" id="UP000887013">
    <property type="component" value="Unassembled WGS sequence"/>
</dbReference>
<name>A0A8X6MZB5_NEPPI</name>
<proteinExistence type="predicted"/>
<protein>
    <submittedName>
        <fullName evidence="1">Uncharacterized protein</fullName>
    </submittedName>
</protein>
<sequence length="114" mass="12589">MVLISQLSLECSRKVSPGISFCGRGGMESSPQVSGGWTEEEMVQEAFQAGEVGMVSEDIFILSRGVGMVTGREKRKKRRKKKSREMYTFILMDRAEGKSRASSHCGVFSNMLAS</sequence>
<comment type="caution">
    <text evidence="1">The sequence shown here is derived from an EMBL/GenBank/DDBJ whole genome shotgun (WGS) entry which is preliminary data.</text>
</comment>
<evidence type="ECO:0000313" key="1">
    <source>
        <dbReference type="EMBL" id="GFS85140.1"/>
    </source>
</evidence>
<reference evidence="1" key="1">
    <citation type="submission" date="2020-08" db="EMBL/GenBank/DDBJ databases">
        <title>Multicomponent nature underlies the extraordinary mechanical properties of spider dragline silk.</title>
        <authorList>
            <person name="Kono N."/>
            <person name="Nakamura H."/>
            <person name="Mori M."/>
            <person name="Yoshida Y."/>
            <person name="Ohtoshi R."/>
            <person name="Malay A.D."/>
            <person name="Moran D.A.P."/>
            <person name="Tomita M."/>
            <person name="Numata K."/>
            <person name="Arakawa K."/>
        </authorList>
    </citation>
    <scope>NUCLEOTIDE SEQUENCE</scope>
</reference>